<comment type="caution">
    <text evidence="2">The sequence shown here is derived from an EMBL/GenBank/DDBJ whole genome shotgun (WGS) entry which is preliminary data.</text>
</comment>
<sequence>MKSSHGVSAWRLCESVAITETTRSAACNFQGQRTPIAAFINQMEPENAVSKMRSHRRSKGNGKTMKTDKLSLN</sequence>
<gene>
    <name evidence="2" type="ORF">K0M31_003664</name>
</gene>
<evidence type="ECO:0000313" key="3">
    <source>
        <dbReference type="Proteomes" id="UP001177670"/>
    </source>
</evidence>
<proteinExistence type="predicted"/>
<reference evidence="2" key="1">
    <citation type="submission" date="2021-10" db="EMBL/GenBank/DDBJ databases">
        <title>Melipona bicolor Genome sequencing and assembly.</title>
        <authorList>
            <person name="Araujo N.S."/>
            <person name="Arias M.C."/>
        </authorList>
    </citation>
    <scope>NUCLEOTIDE SEQUENCE</scope>
    <source>
        <strain evidence="2">USP_2M_L1-L4_2017</strain>
        <tissue evidence="2">Whole body</tissue>
    </source>
</reference>
<feature type="region of interest" description="Disordered" evidence="1">
    <location>
        <begin position="47"/>
        <end position="73"/>
    </location>
</feature>
<accession>A0AA40FYC9</accession>
<keyword evidence="3" id="KW-1185">Reference proteome</keyword>
<evidence type="ECO:0000256" key="1">
    <source>
        <dbReference type="SAM" id="MobiDB-lite"/>
    </source>
</evidence>
<dbReference type="AlphaFoldDB" id="A0AA40FYC9"/>
<name>A0AA40FYC9_9HYME</name>
<dbReference type="Proteomes" id="UP001177670">
    <property type="component" value="Unassembled WGS sequence"/>
</dbReference>
<evidence type="ECO:0000313" key="2">
    <source>
        <dbReference type="EMBL" id="KAK1127116.1"/>
    </source>
</evidence>
<protein>
    <submittedName>
        <fullName evidence="2">Uncharacterized protein</fullName>
    </submittedName>
</protein>
<dbReference type="EMBL" id="JAHYIQ010000012">
    <property type="protein sequence ID" value="KAK1127116.1"/>
    <property type="molecule type" value="Genomic_DNA"/>
</dbReference>
<organism evidence="2 3">
    <name type="scientific">Melipona bicolor</name>
    <dbReference type="NCBI Taxonomy" id="60889"/>
    <lineage>
        <taxon>Eukaryota</taxon>
        <taxon>Metazoa</taxon>
        <taxon>Ecdysozoa</taxon>
        <taxon>Arthropoda</taxon>
        <taxon>Hexapoda</taxon>
        <taxon>Insecta</taxon>
        <taxon>Pterygota</taxon>
        <taxon>Neoptera</taxon>
        <taxon>Endopterygota</taxon>
        <taxon>Hymenoptera</taxon>
        <taxon>Apocrita</taxon>
        <taxon>Aculeata</taxon>
        <taxon>Apoidea</taxon>
        <taxon>Anthophila</taxon>
        <taxon>Apidae</taxon>
        <taxon>Melipona</taxon>
    </lineage>
</organism>